<dbReference type="Proteomes" id="UP000034444">
    <property type="component" value="Chromosome"/>
</dbReference>
<dbReference type="AlphaFoldDB" id="A0A7U4M336"/>
<dbReference type="InterPro" id="IPR036597">
    <property type="entry name" value="Fido-like_dom_sf"/>
</dbReference>
<dbReference type="Pfam" id="PF13310">
    <property type="entry name" value="Virulence_RhuM"/>
    <property type="match status" value="1"/>
</dbReference>
<evidence type="ECO:0000313" key="3">
    <source>
        <dbReference type="Proteomes" id="UP000034444"/>
    </source>
</evidence>
<dbReference type="OrthoDB" id="9802752at2"/>
<reference evidence="2 3" key="1">
    <citation type="submission" date="2015-04" db="EMBL/GenBank/DDBJ databases">
        <title>Complete genome sequence of Sulfurovum lithotrophicum ATCC BAA-797T.</title>
        <authorList>
            <person name="Ahn J."/>
            <person name="Park G."/>
            <person name="Jeon W."/>
            <person name="Jang Y."/>
            <person name="Jang M."/>
            <person name="Lee H."/>
            <person name="Lee H."/>
        </authorList>
    </citation>
    <scope>NUCLEOTIDE SEQUENCE [LARGE SCALE GENOMIC DNA]</scope>
    <source>
        <strain evidence="3">ATCC BAA-797 / 42BKT</strain>
    </source>
</reference>
<dbReference type="InterPro" id="IPR003812">
    <property type="entry name" value="Fido"/>
</dbReference>
<dbReference type="SUPFAM" id="SSF140931">
    <property type="entry name" value="Fic-like"/>
    <property type="match status" value="1"/>
</dbReference>
<dbReference type="PANTHER" id="PTHR35810">
    <property type="entry name" value="CYTOPLASMIC PROTEIN-RELATED"/>
    <property type="match status" value="1"/>
</dbReference>
<organism evidence="2 3">
    <name type="scientific">Sulfurovum lithotrophicum</name>
    <dbReference type="NCBI Taxonomy" id="206403"/>
    <lineage>
        <taxon>Bacteria</taxon>
        <taxon>Pseudomonadati</taxon>
        <taxon>Campylobacterota</taxon>
        <taxon>Epsilonproteobacteria</taxon>
        <taxon>Campylobacterales</taxon>
        <taxon>Sulfurovaceae</taxon>
        <taxon>Sulfurovum</taxon>
    </lineage>
</organism>
<dbReference type="EMBL" id="CP011308">
    <property type="protein sequence ID" value="AKF25979.1"/>
    <property type="molecule type" value="Genomic_DNA"/>
</dbReference>
<evidence type="ECO:0000313" key="2">
    <source>
        <dbReference type="EMBL" id="AKF25979.1"/>
    </source>
</evidence>
<feature type="domain" description="Fido" evidence="1">
    <location>
        <begin position="170"/>
        <end position="321"/>
    </location>
</feature>
<proteinExistence type="predicted"/>
<dbReference type="PROSITE" id="PS51459">
    <property type="entry name" value="FIDO"/>
    <property type="match status" value="1"/>
</dbReference>
<dbReference type="InterPro" id="IPR053737">
    <property type="entry name" value="Type_II_TA_Toxin"/>
</dbReference>
<sequence>MSDIVIYEDGNVVLDAMVDAESIWLSQKQIAELFDVKVPAVSKHLKNIFNSGELDEKVVVSKMEMTTKHGAVSDKTQTKNINIYNLDSIISIGYRINSRRATQFRIWATNVLKDHLIKGYTINNERLQKNYDEFLRVVEDMKVLSQNADSVKAGDVLELIKSFSATWFGLDSYDREELPQEGISKVNLEFEVEKLYKDVAIFKEELMKKGEASEIFATEKTKKSLEGIVGNVFQSVFGEDAYPTVEEKAAHLLYFIVKNHPFNDGNKRTGAFSFVWLLKRAGFDVEKFINPNALTALTLLIAESNPNDKDRMVGLVLLMLRD</sequence>
<dbReference type="PANTHER" id="PTHR35810:SF1">
    <property type="entry name" value="CYTOPLASMIC PROTEIN"/>
    <property type="match status" value="1"/>
</dbReference>
<keyword evidence="3" id="KW-1185">Reference proteome</keyword>
<dbReference type="KEGG" id="slh:YH65_06065"/>
<name>A0A7U4M336_9BACT</name>
<dbReference type="InterPro" id="IPR011204">
    <property type="entry name" value="Virulence_RhuM-like"/>
</dbReference>
<protein>
    <submittedName>
        <fullName evidence="2">Death-on-curing protein</fullName>
    </submittedName>
</protein>
<reference evidence="3" key="2">
    <citation type="journal article" date="2017" name="Stand. Genomic Sci.">
        <title>Complete genome sequence of the sulfur-oxidizing chemolithoautotrophic Sulfurovum lithotrophicum 42BKTT.</title>
        <authorList>
            <person name="Jeon W."/>
            <person name="Priscilla L."/>
            <person name="Park G."/>
            <person name="Lee H."/>
            <person name="Lee N."/>
            <person name="Lee D."/>
            <person name="Kwon H."/>
            <person name="Ahn I."/>
            <person name="Lee C."/>
            <person name="Lee H."/>
            <person name="Ahn J."/>
        </authorList>
    </citation>
    <scope>NUCLEOTIDE SEQUENCE [LARGE SCALE GENOMIC DNA]</scope>
    <source>
        <strain evidence="3">ATCC BAA-797 / 42BKT</strain>
    </source>
</reference>
<dbReference type="Pfam" id="PF02661">
    <property type="entry name" value="Fic"/>
    <property type="match status" value="1"/>
</dbReference>
<dbReference type="RefSeq" id="WP_046552060.1">
    <property type="nucleotide sequence ID" value="NZ_CP011308.1"/>
</dbReference>
<gene>
    <name evidence="2" type="ORF">YH65_06065</name>
</gene>
<accession>A0A7U4M336</accession>
<evidence type="ECO:0000259" key="1">
    <source>
        <dbReference type="PROSITE" id="PS51459"/>
    </source>
</evidence>
<dbReference type="Gene3D" id="1.20.120.1870">
    <property type="entry name" value="Fic/DOC protein, Fido domain"/>
    <property type="match status" value="1"/>
</dbReference>